<proteinExistence type="predicted"/>
<evidence type="ECO:0000259" key="1">
    <source>
        <dbReference type="Pfam" id="PF13302"/>
    </source>
</evidence>
<protein>
    <submittedName>
        <fullName evidence="2">GNAT family N-acetyltransferase</fullName>
    </submittedName>
</protein>
<reference evidence="2 3" key="1">
    <citation type="submission" date="2020-01" db="EMBL/GenBank/DDBJ databases">
        <title>Complete genome sequence of Chitinophaga sp. H33E-04 isolated from quinoa roots.</title>
        <authorList>
            <person name="Weon H.-Y."/>
            <person name="Lee S.A."/>
        </authorList>
    </citation>
    <scope>NUCLEOTIDE SEQUENCE [LARGE SCALE GENOMIC DNA]</scope>
    <source>
        <strain evidence="2 3">H33E-04</strain>
    </source>
</reference>
<dbReference type="KEGG" id="chih:GWR21_09265"/>
<keyword evidence="3" id="KW-1185">Reference proteome</keyword>
<evidence type="ECO:0000313" key="3">
    <source>
        <dbReference type="Proteomes" id="UP000476411"/>
    </source>
</evidence>
<dbReference type="AlphaFoldDB" id="A0A6B9ZGQ3"/>
<dbReference type="InterPro" id="IPR016181">
    <property type="entry name" value="Acyl_CoA_acyltransferase"/>
</dbReference>
<keyword evidence="2" id="KW-0808">Transferase</keyword>
<dbReference type="InterPro" id="IPR000182">
    <property type="entry name" value="GNAT_dom"/>
</dbReference>
<dbReference type="SUPFAM" id="SSF55729">
    <property type="entry name" value="Acyl-CoA N-acyltransferases (Nat)"/>
    <property type="match status" value="1"/>
</dbReference>
<dbReference type="Pfam" id="PF13302">
    <property type="entry name" value="Acetyltransf_3"/>
    <property type="match status" value="1"/>
</dbReference>
<dbReference type="PANTHER" id="PTHR43610:SF1">
    <property type="entry name" value="N-ACETYLTRANSFERASE DOMAIN-CONTAINING PROTEIN"/>
    <property type="match status" value="1"/>
</dbReference>
<sequence length="198" mass="22785">MAQFNVSDHVVLEDERVILRPLVLADDDHLIPFVNTEPEIWKFSTVPPTGPGGMREYIRAATEARKEGKEYPFIVFDKQLQRYAGSTRFYDIQLKNSMLQLGYTWYGKDFQGTGLNKHCKFLLLQYAFERIDMERVEFRAAHTNERSIAAMKRIGCTVEGILRNCAANADGSRRSSIILSILKDEWFGHVKDGLHKQL</sequence>
<accession>A0A6B9ZGQ3</accession>
<dbReference type="Proteomes" id="UP000476411">
    <property type="component" value="Chromosome"/>
</dbReference>
<dbReference type="Gene3D" id="3.40.630.30">
    <property type="match status" value="1"/>
</dbReference>
<evidence type="ECO:0000313" key="2">
    <source>
        <dbReference type="EMBL" id="QHS59773.1"/>
    </source>
</evidence>
<dbReference type="RefSeq" id="WP_162331468.1">
    <property type="nucleotide sequence ID" value="NZ_CP048113.1"/>
</dbReference>
<name>A0A6B9ZGQ3_9BACT</name>
<dbReference type="EMBL" id="CP048113">
    <property type="protein sequence ID" value="QHS59773.1"/>
    <property type="molecule type" value="Genomic_DNA"/>
</dbReference>
<dbReference type="PANTHER" id="PTHR43610">
    <property type="entry name" value="BLL6696 PROTEIN"/>
    <property type="match status" value="1"/>
</dbReference>
<gene>
    <name evidence="2" type="ORF">GWR21_09265</name>
</gene>
<feature type="domain" description="N-acetyltransferase" evidence="1">
    <location>
        <begin position="16"/>
        <end position="157"/>
    </location>
</feature>
<organism evidence="2 3">
    <name type="scientific">Chitinophaga agri</name>
    <dbReference type="NCBI Taxonomy" id="2703787"/>
    <lineage>
        <taxon>Bacteria</taxon>
        <taxon>Pseudomonadati</taxon>
        <taxon>Bacteroidota</taxon>
        <taxon>Chitinophagia</taxon>
        <taxon>Chitinophagales</taxon>
        <taxon>Chitinophagaceae</taxon>
        <taxon>Chitinophaga</taxon>
    </lineage>
</organism>
<dbReference type="GO" id="GO:0016747">
    <property type="term" value="F:acyltransferase activity, transferring groups other than amino-acyl groups"/>
    <property type="evidence" value="ECO:0007669"/>
    <property type="project" value="InterPro"/>
</dbReference>